<reference evidence="1" key="2">
    <citation type="journal article" date="2023" name="IMA Fungus">
        <title>Comparative genomic study of the Penicillium genus elucidates a diverse pangenome and 15 lateral gene transfer events.</title>
        <authorList>
            <person name="Petersen C."/>
            <person name="Sorensen T."/>
            <person name="Nielsen M.R."/>
            <person name="Sondergaard T.E."/>
            <person name="Sorensen J.L."/>
            <person name="Fitzpatrick D.A."/>
            <person name="Frisvad J.C."/>
            <person name="Nielsen K.L."/>
        </authorList>
    </citation>
    <scope>NUCLEOTIDE SEQUENCE</scope>
    <source>
        <strain evidence="1">IBT 29677</strain>
    </source>
</reference>
<dbReference type="Proteomes" id="UP001147747">
    <property type="component" value="Unassembled WGS sequence"/>
</dbReference>
<proteinExistence type="predicted"/>
<comment type="caution">
    <text evidence="1">The sequence shown here is derived from an EMBL/GenBank/DDBJ whole genome shotgun (WGS) entry which is preliminary data.</text>
</comment>
<sequence length="124" mass="13514">MQAHTLSQISSLGLIEDYEISDRNSDNIPISGQTPQPTIPLSIFNTSASNLSTQSSMEAYTHAMQTYTLSQISFLDLSEHHEISDRVSDDFPTKNVLYQGPGPNAVKTEEVAPQAVTGAEYSHA</sequence>
<dbReference type="EMBL" id="JAPZBU010000003">
    <property type="protein sequence ID" value="KAJ5413645.1"/>
    <property type="molecule type" value="Genomic_DNA"/>
</dbReference>
<dbReference type="OrthoDB" id="4349400at2759"/>
<keyword evidence="2" id="KW-1185">Reference proteome</keyword>
<name>A0A9X0BE11_9EURO</name>
<dbReference type="AlphaFoldDB" id="A0A9X0BE11"/>
<gene>
    <name evidence="1" type="ORF">N7509_000272</name>
</gene>
<reference evidence="1" key="1">
    <citation type="submission" date="2022-12" db="EMBL/GenBank/DDBJ databases">
        <authorList>
            <person name="Petersen C."/>
        </authorList>
    </citation>
    <scope>NUCLEOTIDE SEQUENCE</scope>
    <source>
        <strain evidence="1">IBT 29677</strain>
    </source>
</reference>
<protein>
    <submittedName>
        <fullName evidence="1">Uncharacterized protein</fullName>
    </submittedName>
</protein>
<dbReference type="RefSeq" id="XP_056493501.1">
    <property type="nucleotide sequence ID" value="XM_056624919.1"/>
</dbReference>
<organism evidence="1 2">
    <name type="scientific">Penicillium cosmopolitanum</name>
    <dbReference type="NCBI Taxonomy" id="1131564"/>
    <lineage>
        <taxon>Eukaryota</taxon>
        <taxon>Fungi</taxon>
        <taxon>Dikarya</taxon>
        <taxon>Ascomycota</taxon>
        <taxon>Pezizomycotina</taxon>
        <taxon>Eurotiomycetes</taxon>
        <taxon>Eurotiomycetidae</taxon>
        <taxon>Eurotiales</taxon>
        <taxon>Aspergillaceae</taxon>
        <taxon>Penicillium</taxon>
    </lineage>
</organism>
<evidence type="ECO:0000313" key="2">
    <source>
        <dbReference type="Proteomes" id="UP001147747"/>
    </source>
</evidence>
<dbReference type="GeneID" id="81363899"/>
<evidence type="ECO:0000313" key="1">
    <source>
        <dbReference type="EMBL" id="KAJ5413645.1"/>
    </source>
</evidence>
<accession>A0A9X0BE11</accession>